<reference evidence="2" key="1">
    <citation type="submission" date="2024-05" db="EMBL/GenBank/DDBJ databases">
        <title>Genome Sequences of Four Agar- Degrading Marine Bacteria.</title>
        <authorList>
            <person name="Phillips E.K."/>
            <person name="Shaffer J.C."/>
            <person name="Henson M.W."/>
            <person name="Temperton B."/>
            <person name="Thrash C.J."/>
            <person name="Martin M.O."/>
        </authorList>
    </citation>
    <scope>NUCLEOTIDE SEQUENCE</scope>
    <source>
        <strain evidence="2">EKP203</strain>
    </source>
</reference>
<dbReference type="Gene3D" id="2.40.10.220">
    <property type="entry name" value="predicted glycosyltransferase like domains"/>
    <property type="match status" value="1"/>
</dbReference>
<comment type="caution">
    <text evidence="2">The sequence shown here is derived from an EMBL/GenBank/DDBJ whole genome shotgun (WGS) entry which is preliminary data.</text>
</comment>
<protein>
    <submittedName>
        <fullName evidence="2">PilZ domain-containing protein</fullName>
    </submittedName>
</protein>
<dbReference type="InterPro" id="IPR009875">
    <property type="entry name" value="PilZ_domain"/>
</dbReference>
<dbReference type="EMBL" id="JAUEOZ010000003">
    <property type="protein sequence ID" value="MDN2483975.1"/>
    <property type="molecule type" value="Genomic_DNA"/>
</dbReference>
<name>A0ABT7Y7K6_9VIBR</name>
<evidence type="ECO:0000313" key="2">
    <source>
        <dbReference type="EMBL" id="MDN2483975.1"/>
    </source>
</evidence>
<proteinExistence type="predicted"/>
<dbReference type="RefSeq" id="WP_289964161.1">
    <property type="nucleotide sequence ID" value="NZ_JAUEOZ010000003.1"/>
</dbReference>
<accession>A0ABT7Y7K6</accession>
<gene>
    <name evidence="2" type="ORF">QWJ08_21705</name>
</gene>
<organism evidence="2 3">
    <name type="scientific">Vibrio agarivorans</name>
    <dbReference type="NCBI Taxonomy" id="153622"/>
    <lineage>
        <taxon>Bacteria</taxon>
        <taxon>Pseudomonadati</taxon>
        <taxon>Pseudomonadota</taxon>
        <taxon>Gammaproteobacteria</taxon>
        <taxon>Vibrionales</taxon>
        <taxon>Vibrionaceae</taxon>
        <taxon>Vibrio</taxon>
    </lineage>
</organism>
<dbReference type="Proteomes" id="UP001169719">
    <property type="component" value="Unassembled WGS sequence"/>
</dbReference>
<keyword evidence="3" id="KW-1185">Reference proteome</keyword>
<evidence type="ECO:0000313" key="3">
    <source>
        <dbReference type="Proteomes" id="UP001169719"/>
    </source>
</evidence>
<evidence type="ECO:0000259" key="1">
    <source>
        <dbReference type="Pfam" id="PF07238"/>
    </source>
</evidence>
<dbReference type="Pfam" id="PF07238">
    <property type="entry name" value="PilZ"/>
    <property type="match status" value="1"/>
</dbReference>
<sequence length="124" mass="13785">MSELIAVEPIEIAAKQLHEELRSEQRIVYGDGIPPTVKVDSEDAPFLAKILMPNCKLKDISSNGACLVAAKDIKYLKEGGEINIVFNKSIERRATIRWVIRSAGDMHFGVKFRKPLSASDIVSF</sequence>
<feature type="domain" description="PilZ" evidence="1">
    <location>
        <begin position="22"/>
        <end position="120"/>
    </location>
</feature>
<dbReference type="SUPFAM" id="SSF141371">
    <property type="entry name" value="PilZ domain-like"/>
    <property type="match status" value="1"/>
</dbReference>